<dbReference type="SUPFAM" id="SSF47661">
    <property type="entry name" value="t-snare proteins"/>
    <property type="match status" value="1"/>
</dbReference>
<dbReference type="GO" id="GO:0006886">
    <property type="term" value="P:intracellular protein transport"/>
    <property type="evidence" value="ECO:0007669"/>
    <property type="project" value="TreeGrafter"/>
</dbReference>
<gene>
    <name evidence="7" type="ORF">M153_2500041708</name>
</gene>
<dbReference type="PANTHER" id="PTHR19957:SF307">
    <property type="entry name" value="PROTEIN SSO1-RELATED"/>
    <property type="match status" value="1"/>
</dbReference>
<dbReference type="PANTHER" id="PTHR19957">
    <property type="entry name" value="SYNTAXIN"/>
    <property type="match status" value="1"/>
</dbReference>
<evidence type="ECO:0000256" key="3">
    <source>
        <dbReference type="SAM" id="Coils"/>
    </source>
</evidence>
<sequence>MINRFLDKCNLIEEDIAKLHEYIERMRYYGNYKSNSVLSEKDEKKLDNKIHILNGFFKKKSHKVKEELKEIHNENQNLSIDDDEFIYNTRNDRWEVMTRELSETIELYRTEQLEHSKEEKKRLKSQFLIANPDATEEELHELVNSETGEKVLQKEFTSGSSSAKNLLSKATDRNKNIKKILESINELVALIEELDEMVHNSGKLVDKIEIEVDITKKTVKQAKRDLVKARNYQRATMYIKYLILGVLLLAFGFSIIGLVLFGFARLLLPTTRNNKNSNNLNSGKNNGNSSDKGSGSSI</sequence>
<feature type="domain" description="T-SNARE coiled-coil homology" evidence="6">
    <location>
        <begin position="167"/>
        <end position="229"/>
    </location>
</feature>
<protein>
    <submittedName>
        <fullName evidence="7">SNARE protein Syntaxin 1</fullName>
    </submittedName>
</protein>
<dbReference type="GO" id="GO:0005886">
    <property type="term" value="C:plasma membrane"/>
    <property type="evidence" value="ECO:0007669"/>
    <property type="project" value="TreeGrafter"/>
</dbReference>
<evidence type="ECO:0000256" key="2">
    <source>
        <dbReference type="ARBA" id="ARBA00009063"/>
    </source>
</evidence>
<comment type="caution">
    <text evidence="7">The sequence shown here is derived from an EMBL/GenBank/DDBJ whole genome shotgun (WGS) entry which is preliminary data.</text>
</comment>
<dbReference type="InterPro" id="IPR000727">
    <property type="entry name" value="T_SNARE_dom"/>
</dbReference>
<evidence type="ECO:0000256" key="1">
    <source>
        <dbReference type="ARBA" id="ARBA00004211"/>
    </source>
</evidence>
<dbReference type="Gene3D" id="1.20.5.110">
    <property type="match status" value="1"/>
</dbReference>
<dbReference type="GO" id="GO:0006887">
    <property type="term" value="P:exocytosis"/>
    <property type="evidence" value="ECO:0007669"/>
    <property type="project" value="TreeGrafter"/>
</dbReference>
<comment type="subcellular location">
    <subcellularLocation>
        <location evidence="1">Membrane</location>
        <topology evidence="1">Single-pass type IV membrane protein</topology>
    </subcellularLocation>
</comment>
<dbReference type="InterPro" id="IPR010989">
    <property type="entry name" value="SNARE"/>
</dbReference>
<keyword evidence="5" id="KW-0812">Transmembrane</keyword>
<organism evidence="7 8">
    <name type="scientific">Pseudoloma neurophilia</name>
    <dbReference type="NCBI Taxonomy" id="146866"/>
    <lineage>
        <taxon>Eukaryota</taxon>
        <taxon>Fungi</taxon>
        <taxon>Fungi incertae sedis</taxon>
        <taxon>Microsporidia</taxon>
        <taxon>Pseudoloma</taxon>
    </lineage>
</organism>
<evidence type="ECO:0000313" key="8">
    <source>
        <dbReference type="Proteomes" id="UP000051530"/>
    </source>
</evidence>
<keyword evidence="3" id="KW-0175">Coiled coil</keyword>
<dbReference type="GO" id="GO:0031201">
    <property type="term" value="C:SNARE complex"/>
    <property type="evidence" value="ECO:0007669"/>
    <property type="project" value="TreeGrafter"/>
</dbReference>
<dbReference type="VEuPathDB" id="MicrosporidiaDB:M153_2500041708"/>
<evidence type="ECO:0000256" key="4">
    <source>
        <dbReference type="SAM" id="MobiDB-lite"/>
    </source>
</evidence>
<dbReference type="GO" id="GO:0048278">
    <property type="term" value="P:vesicle docking"/>
    <property type="evidence" value="ECO:0007669"/>
    <property type="project" value="TreeGrafter"/>
</dbReference>
<dbReference type="InterPro" id="IPR045242">
    <property type="entry name" value="Syntaxin"/>
</dbReference>
<dbReference type="EMBL" id="LGUB01000005">
    <property type="protein sequence ID" value="KRH95138.1"/>
    <property type="molecule type" value="Genomic_DNA"/>
</dbReference>
<dbReference type="GO" id="GO:0005484">
    <property type="term" value="F:SNAP receptor activity"/>
    <property type="evidence" value="ECO:0007669"/>
    <property type="project" value="TreeGrafter"/>
</dbReference>
<evidence type="ECO:0000259" key="6">
    <source>
        <dbReference type="PROSITE" id="PS50192"/>
    </source>
</evidence>
<feature type="transmembrane region" description="Helical" evidence="5">
    <location>
        <begin position="241"/>
        <end position="268"/>
    </location>
</feature>
<dbReference type="GO" id="GO:0006906">
    <property type="term" value="P:vesicle fusion"/>
    <property type="evidence" value="ECO:0007669"/>
    <property type="project" value="TreeGrafter"/>
</dbReference>
<comment type="similarity">
    <text evidence="2">Belongs to the syntaxin family.</text>
</comment>
<feature type="coiled-coil region" evidence="3">
    <location>
        <begin position="167"/>
        <end position="225"/>
    </location>
</feature>
<accession>A0A0R0M0T8</accession>
<dbReference type="AlphaFoldDB" id="A0A0R0M0T8"/>
<proteinExistence type="inferred from homology"/>
<evidence type="ECO:0000256" key="5">
    <source>
        <dbReference type="SAM" id="Phobius"/>
    </source>
</evidence>
<keyword evidence="5" id="KW-1133">Transmembrane helix</keyword>
<dbReference type="Pfam" id="PF05739">
    <property type="entry name" value="SNARE"/>
    <property type="match status" value="1"/>
</dbReference>
<dbReference type="GO" id="GO:0000149">
    <property type="term" value="F:SNARE binding"/>
    <property type="evidence" value="ECO:0007669"/>
    <property type="project" value="TreeGrafter"/>
</dbReference>
<dbReference type="SMART" id="SM00397">
    <property type="entry name" value="t_SNARE"/>
    <property type="match status" value="1"/>
</dbReference>
<dbReference type="Proteomes" id="UP000051530">
    <property type="component" value="Unassembled WGS sequence"/>
</dbReference>
<dbReference type="GO" id="GO:0012505">
    <property type="term" value="C:endomembrane system"/>
    <property type="evidence" value="ECO:0007669"/>
    <property type="project" value="TreeGrafter"/>
</dbReference>
<name>A0A0R0M0T8_9MICR</name>
<dbReference type="PROSITE" id="PS50192">
    <property type="entry name" value="T_SNARE"/>
    <property type="match status" value="1"/>
</dbReference>
<dbReference type="OrthoDB" id="10255013at2759"/>
<reference evidence="7 8" key="1">
    <citation type="submission" date="2015-07" db="EMBL/GenBank/DDBJ databases">
        <title>The genome of Pseudoloma neurophilia, a relevant intracellular parasite of the zebrafish.</title>
        <authorList>
            <person name="Ndikumana S."/>
            <person name="Pelin A."/>
            <person name="Sanders J."/>
            <person name="Corradi N."/>
        </authorList>
    </citation>
    <scope>NUCLEOTIDE SEQUENCE [LARGE SCALE GENOMIC DNA]</scope>
    <source>
        <strain evidence="7 8">MK1</strain>
    </source>
</reference>
<keyword evidence="5" id="KW-0472">Membrane</keyword>
<evidence type="ECO:0000313" key="7">
    <source>
        <dbReference type="EMBL" id="KRH95138.1"/>
    </source>
</evidence>
<keyword evidence="8" id="KW-1185">Reference proteome</keyword>
<dbReference type="Gene3D" id="1.20.58.70">
    <property type="match status" value="1"/>
</dbReference>
<feature type="region of interest" description="Disordered" evidence="4">
    <location>
        <begin position="274"/>
        <end position="298"/>
    </location>
</feature>